<dbReference type="InterPro" id="IPR003870">
    <property type="entry name" value="DUF222"/>
</dbReference>
<keyword evidence="1" id="KW-0175">Coiled coil</keyword>
<evidence type="ECO:0000256" key="1">
    <source>
        <dbReference type="SAM" id="Coils"/>
    </source>
</evidence>
<dbReference type="EMBL" id="JBHUOF010000049">
    <property type="protein sequence ID" value="MFD2802794.1"/>
    <property type="molecule type" value="Genomic_DNA"/>
</dbReference>
<feature type="compositionally biased region" description="Low complexity" evidence="2">
    <location>
        <begin position="288"/>
        <end position="327"/>
    </location>
</feature>
<evidence type="ECO:0000256" key="2">
    <source>
        <dbReference type="SAM" id="MobiDB-lite"/>
    </source>
</evidence>
<comment type="caution">
    <text evidence="4">The sequence shown here is derived from an EMBL/GenBank/DDBJ whole genome shotgun (WGS) entry which is preliminary data.</text>
</comment>
<feature type="domain" description="DUF222" evidence="3">
    <location>
        <begin position="9"/>
        <end position="285"/>
    </location>
</feature>
<organism evidence="4 5">
    <name type="scientific">Prauserella oleivorans</name>
    <dbReference type="NCBI Taxonomy" id="1478153"/>
    <lineage>
        <taxon>Bacteria</taxon>
        <taxon>Bacillati</taxon>
        <taxon>Actinomycetota</taxon>
        <taxon>Actinomycetes</taxon>
        <taxon>Pseudonocardiales</taxon>
        <taxon>Pseudonocardiaceae</taxon>
        <taxon>Prauserella</taxon>
    </lineage>
</organism>
<keyword evidence="5" id="KW-1185">Reference proteome</keyword>
<dbReference type="Proteomes" id="UP001597478">
    <property type="component" value="Unassembled WGS sequence"/>
</dbReference>
<feature type="region of interest" description="Disordered" evidence="2">
    <location>
        <begin position="268"/>
        <end position="327"/>
    </location>
</feature>
<evidence type="ECO:0000313" key="5">
    <source>
        <dbReference type="Proteomes" id="UP001597478"/>
    </source>
</evidence>
<proteinExistence type="predicted"/>
<gene>
    <name evidence="4" type="ORF">ACFS2C_25715</name>
</gene>
<dbReference type="Pfam" id="PF02720">
    <property type="entry name" value="DUF222"/>
    <property type="match status" value="1"/>
</dbReference>
<evidence type="ECO:0000313" key="4">
    <source>
        <dbReference type="EMBL" id="MFD2802794.1"/>
    </source>
</evidence>
<evidence type="ECO:0000259" key="3">
    <source>
        <dbReference type="Pfam" id="PF02720"/>
    </source>
</evidence>
<sequence length="327" mass="34509">MGESSIERLVELEREIARLQALQARALAEYSASRDDAADVASEVALGLAVSENSARINVGLARDLVTRLPETLDALSRGDIDLYKASKVSEPTSVLSDDMAREVDAAVAGRLAGRDPSSIRRMVSRTVHKVDPEGAAARAEARRRERRVELRHGDDAMATLTADLPAEVASAADARIDRCARALRNAGDQRTMDQLRADVFADLLLSRTPGGGSSRVEIFVYIDLASLVGLSTNPAELAGHGPLPASIARAIAFDPNSTWRRIITDSHTGPLSMSAAPATGRPPSPPTTSRSGTGSAGSRPATALRTTATSTTSSRTSVAVRPARPT</sequence>
<protein>
    <submittedName>
        <fullName evidence="4">DUF222 domain-containing protein</fullName>
    </submittedName>
</protein>
<reference evidence="5" key="1">
    <citation type="journal article" date="2019" name="Int. J. Syst. Evol. Microbiol.">
        <title>The Global Catalogue of Microorganisms (GCM) 10K type strain sequencing project: providing services to taxonomists for standard genome sequencing and annotation.</title>
        <authorList>
            <consortium name="The Broad Institute Genomics Platform"/>
            <consortium name="The Broad Institute Genome Sequencing Center for Infectious Disease"/>
            <person name="Wu L."/>
            <person name="Ma J."/>
        </authorList>
    </citation>
    <scope>NUCLEOTIDE SEQUENCE [LARGE SCALE GENOMIC DNA]</scope>
    <source>
        <strain evidence="5">IBRC-M 10906</strain>
    </source>
</reference>
<name>A0ABW5WGB8_9PSEU</name>
<dbReference type="RefSeq" id="WP_377395844.1">
    <property type="nucleotide sequence ID" value="NZ_JBHSAN010000054.1"/>
</dbReference>
<accession>A0ABW5WGB8</accession>
<feature type="coiled-coil region" evidence="1">
    <location>
        <begin position="2"/>
        <end position="29"/>
    </location>
</feature>